<evidence type="ECO:0000313" key="2">
    <source>
        <dbReference type="EMBL" id="MBA0087748.1"/>
    </source>
</evidence>
<dbReference type="SUPFAM" id="SSF56601">
    <property type="entry name" value="beta-lactamase/transpeptidase-like"/>
    <property type="match status" value="1"/>
</dbReference>
<dbReference type="EMBL" id="JACDQQ010002161">
    <property type="protein sequence ID" value="MBA0087748.1"/>
    <property type="molecule type" value="Genomic_DNA"/>
</dbReference>
<dbReference type="AlphaFoldDB" id="A0A7V8SZ52"/>
<dbReference type="InterPro" id="IPR012338">
    <property type="entry name" value="Beta-lactam/transpept-like"/>
</dbReference>
<keyword evidence="3" id="KW-1185">Reference proteome</keyword>
<sequence>LLCVVWVGFDDNRQLDLEGAHSAAPIWAEFMKRALQFRQYRNAQEFDAPDGIVSATIDPQSGMLWTPSCPTQRQEVYIAGTQPLAACPLHGAGRQNVTSVSGWNTAPPVSKPALSDDGLRGTPESRPLPQVTARRPETARREIAQQESPPPQNPKPEKKGLFHRLLGVFK</sequence>
<proteinExistence type="predicted"/>
<name>A0A7V8SZ52_9BACT</name>
<dbReference type="Gene3D" id="3.40.710.10">
    <property type="entry name" value="DD-peptidase/beta-lactamase superfamily"/>
    <property type="match status" value="1"/>
</dbReference>
<organism evidence="2 3">
    <name type="scientific">Candidatus Acidiferrum panamense</name>
    <dbReference type="NCBI Taxonomy" id="2741543"/>
    <lineage>
        <taxon>Bacteria</taxon>
        <taxon>Pseudomonadati</taxon>
        <taxon>Acidobacteriota</taxon>
        <taxon>Terriglobia</taxon>
        <taxon>Candidatus Acidiferrales</taxon>
        <taxon>Candidatus Acidiferrum</taxon>
    </lineage>
</organism>
<evidence type="ECO:0000313" key="3">
    <source>
        <dbReference type="Proteomes" id="UP000567293"/>
    </source>
</evidence>
<reference evidence="2" key="1">
    <citation type="submission" date="2020-06" db="EMBL/GenBank/DDBJ databases">
        <title>Legume-microbial interactions unlock mineral nutrients during tropical forest succession.</title>
        <authorList>
            <person name="Epihov D.Z."/>
        </authorList>
    </citation>
    <scope>NUCLEOTIDE SEQUENCE [LARGE SCALE GENOMIC DNA]</scope>
    <source>
        <strain evidence="2">Pan2503</strain>
    </source>
</reference>
<feature type="region of interest" description="Disordered" evidence="1">
    <location>
        <begin position="97"/>
        <end position="161"/>
    </location>
</feature>
<feature type="non-terminal residue" evidence="2">
    <location>
        <position position="1"/>
    </location>
</feature>
<feature type="compositionally biased region" description="Basic and acidic residues" evidence="1">
    <location>
        <begin position="134"/>
        <end position="144"/>
    </location>
</feature>
<comment type="caution">
    <text evidence="2">The sequence shown here is derived from an EMBL/GenBank/DDBJ whole genome shotgun (WGS) entry which is preliminary data.</text>
</comment>
<evidence type="ECO:0000256" key="1">
    <source>
        <dbReference type="SAM" id="MobiDB-lite"/>
    </source>
</evidence>
<gene>
    <name evidence="2" type="ORF">HRJ53_22410</name>
</gene>
<dbReference type="Proteomes" id="UP000567293">
    <property type="component" value="Unassembled WGS sequence"/>
</dbReference>
<accession>A0A7V8SZ52</accession>
<protein>
    <submittedName>
        <fullName evidence="2">Penicillin-binding protein 1A</fullName>
    </submittedName>
</protein>